<dbReference type="OrthoDB" id="7464126at2759"/>
<accession>A0A2H2ZUT7</accession>
<comment type="caution">
    <text evidence="7">The sequence shown here is derived from an EMBL/GenBank/DDBJ whole genome shotgun (WGS) entry which is preliminary data.</text>
</comment>
<dbReference type="GO" id="GO:0005783">
    <property type="term" value="C:endoplasmic reticulum"/>
    <property type="evidence" value="ECO:0007669"/>
    <property type="project" value="UniProtKB-SubCell"/>
</dbReference>
<organism evidence="7 8">
    <name type="scientific">Trichoderma parareesei</name>
    <name type="common">Filamentous fungus</name>
    <dbReference type="NCBI Taxonomy" id="858221"/>
    <lineage>
        <taxon>Eukaryota</taxon>
        <taxon>Fungi</taxon>
        <taxon>Dikarya</taxon>
        <taxon>Ascomycota</taxon>
        <taxon>Pezizomycotina</taxon>
        <taxon>Sordariomycetes</taxon>
        <taxon>Hypocreomycetidae</taxon>
        <taxon>Hypocreales</taxon>
        <taxon>Hypocreaceae</taxon>
        <taxon>Trichoderma</taxon>
    </lineage>
</organism>
<dbReference type="Gene3D" id="3.40.50.1820">
    <property type="entry name" value="alpha/beta hydrolase"/>
    <property type="match status" value="1"/>
</dbReference>
<evidence type="ECO:0000313" key="8">
    <source>
        <dbReference type="Proteomes" id="UP000219286"/>
    </source>
</evidence>
<keyword evidence="4" id="KW-0256">Endoplasmic reticulum</keyword>
<keyword evidence="8" id="KW-1185">Reference proteome</keyword>
<evidence type="ECO:0000256" key="3">
    <source>
        <dbReference type="ARBA" id="ARBA00004370"/>
    </source>
</evidence>
<evidence type="ECO:0000256" key="1">
    <source>
        <dbReference type="ARBA" id="ARBA00004173"/>
    </source>
</evidence>
<gene>
    <name evidence="7" type="ORF">A9Z42_0050300</name>
</gene>
<reference evidence="7 8" key="1">
    <citation type="journal article" date="2015" name="Genome Announc.">
        <title>Genome sequence and annotation of Trichoderma parareesei, the ancestor of the cellulase producer Trichoderma reesei.</title>
        <authorList>
            <person name="Yang D."/>
            <person name="Pomraning K."/>
            <person name="Kopchinskiy A."/>
            <person name="Karimi Aghcheh R."/>
            <person name="Atanasova L."/>
            <person name="Chenthamara K."/>
            <person name="Baker S.E."/>
            <person name="Zhang R."/>
            <person name="Shen Q."/>
            <person name="Freitag M."/>
            <person name="Kubicek C.P."/>
            <person name="Druzhinina I.S."/>
        </authorList>
    </citation>
    <scope>NUCLEOTIDE SEQUENCE [LARGE SCALE GENOMIC DNA]</scope>
    <source>
        <strain evidence="7 8">CBS 125925</strain>
    </source>
</reference>
<sequence>MSYGYNSRSYFSRGDSDVRDFASALLAALKAKRKSSAEKQRCLVFICHSLGGIVFKQLVVRGHEQDSFYGPLLKKIRGVIFLGTPHKGSDLAYWDSIGTQIVRAATLGLTTNTKLSKDLKVDSEMLKRISDSFACRGATFKIRSFYETEFMTGLNCCVVDRDSARLGWCNELDIASPSNHSNICKFTSRYDPRYETLVSELLDIIDETEDDSGLARES</sequence>
<dbReference type="InterPro" id="IPR052374">
    <property type="entry name" value="SERAC1"/>
</dbReference>
<keyword evidence="5" id="KW-0496">Mitochondrion</keyword>
<name>A0A2H2ZUT7_TRIPA</name>
<dbReference type="AlphaFoldDB" id="A0A2H2ZUT7"/>
<dbReference type="PANTHER" id="PTHR48182:SF2">
    <property type="entry name" value="PROTEIN SERAC1"/>
    <property type="match status" value="1"/>
</dbReference>
<dbReference type="Proteomes" id="UP000219286">
    <property type="component" value="Unassembled WGS sequence"/>
</dbReference>
<evidence type="ECO:0000256" key="5">
    <source>
        <dbReference type="ARBA" id="ARBA00023128"/>
    </source>
</evidence>
<dbReference type="InterPro" id="IPR029058">
    <property type="entry name" value="AB_hydrolase_fold"/>
</dbReference>
<dbReference type="SUPFAM" id="SSF53474">
    <property type="entry name" value="alpha/beta-Hydrolases"/>
    <property type="match status" value="1"/>
</dbReference>
<keyword evidence="6" id="KW-0472">Membrane</keyword>
<evidence type="ECO:0000256" key="4">
    <source>
        <dbReference type="ARBA" id="ARBA00022824"/>
    </source>
</evidence>
<dbReference type="EMBL" id="LFMI01000514">
    <property type="protein sequence ID" value="OTA04435.1"/>
    <property type="molecule type" value="Genomic_DNA"/>
</dbReference>
<dbReference type="GO" id="GO:0005739">
    <property type="term" value="C:mitochondrion"/>
    <property type="evidence" value="ECO:0007669"/>
    <property type="project" value="UniProtKB-SubCell"/>
</dbReference>
<dbReference type="PANTHER" id="PTHR48182">
    <property type="entry name" value="PROTEIN SERAC1"/>
    <property type="match status" value="1"/>
</dbReference>
<comment type="subcellular location">
    <subcellularLocation>
        <location evidence="2">Endoplasmic reticulum</location>
    </subcellularLocation>
    <subcellularLocation>
        <location evidence="3">Membrane</location>
    </subcellularLocation>
    <subcellularLocation>
        <location evidence="1">Mitochondrion</location>
    </subcellularLocation>
</comment>
<evidence type="ECO:0000256" key="6">
    <source>
        <dbReference type="ARBA" id="ARBA00023136"/>
    </source>
</evidence>
<proteinExistence type="predicted"/>
<evidence type="ECO:0008006" key="9">
    <source>
        <dbReference type="Google" id="ProtNLM"/>
    </source>
</evidence>
<evidence type="ECO:0000256" key="2">
    <source>
        <dbReference type="ARBA" id="ARBA00004240"/>
    </source>
</evidence>
<dbReference type="GO" id="GO:0016020">
    <property type="term" value="C:membrane"/>
    <property type="evidence" value="ECO:0007669"/>
    <property type="project" value="UniProtKB-SubCell"/>
</dbReference>
<evidence type="ECO:0000313" key="7">
    <source>
        <dbReference type="EMBL" id="OTA04435.1"/>
    </source>
</evidence>
<protein>
    <recommendedName>
        <fullName evidence="9">DUF676 domain-containing protein</fullName>
    </recommendedName>
</protein>